<gene>
    <name evidence="3" type="ORF">ACJDU8_17625</name>
</gene>
<keyword evidence="1" id="KW-0175">Coiled coil</keyword>
<dbReference type="Pfam" id="PF03819">
    <property type="entry name" value="MazG"/>
    <property type="match status" value="1"/>
</dbReference>
<evidence type="ECO:0000259" key="2">
    <source>
        <dbReference type="Pfam" id="PF03819"/>
    </source>
</evidence>
<reference evidence="3 4" key="1">
    <citation type="submission" date="2024-11" db="EMBL/GenBank/DDBJ databases">
        <authorList>
            <person name="Heng Y.C."/>
            <person name="Lim A.C.H."/>
            <person name="Lee J.K.Y."/>
            <person name="Kittelmann S."/>
        </authorList>
    </citation>
    <scope>NUCLEOTIDE SEQUENCE [LARGE SCALE GENOMIC DNA]</scope>
    <source>
        <strain evidence="3 4">WILCCON 0269</strain>
    </source>
</reference>
<dbReference type="InterPro" id="IPR004518">
    <property type="entry name" value="MazG-like_dom"/>
</dbReference>
<dbReference type="Gene3D" id="1.10.287.1080">
    <property type="entry name" value="MazG-like"/>
    <property type="match status" value="1"/>
</dbReference>
<evidence type="ECO:0000313" key="3">
    <source>
        <dbReference type="EMBL" id="MFL0197366.1"/>
    </source>
</evidence>
<accession>A0ABW8SNJ2</accession>
<comment type="caution">
    <text evidence="3">The sequence shown here is derived from an EMBL/GenBank/DDBJ whole genome shotgun (WGS) entry which is preliminary data.</text>
</comment>
<evidence type="ECO:0000313" key="4">
    <source>
        <dbReference type="Proteomes" id="UP001623660"/>
    </source>
</evidence>
<feature type="domain" description="NTP pyrophosphohydrolase MazG-like" evidence="2">
    <location>
        <begin position="18"/>
        <end position="83"/>
    </location>
</feature>
<organism evidence="3 4">
    <name type="scientific">Candidatus Clostridium eludens</name>
    <dbReference type="NCBI Taxonomy" id="3381663"/>
    <lineage>
        <taxon>Bacteria</taxon>
        <taxon>Bacillati</taxon>
        <taxon>Bacillota</taxon>
        <taxon>Clostridia</taxon>
        <taxon>Eubacteriales</taxon>
        <taxon>Clostridiaceae</taxon>
        <taxon>Clostridium</taxon>
    </lineage>
</organism>
<keyword evidence="4" id="KW-1185">Reference proteome</keyword>
<evidence type="ECO:0000256" key="1">
    <source>
        <dbReference type="SAM" id="Coils"/>
    </source>
</evidence>
<dbReference type="EMBL" id="JBJHZX010000029">
    <property type="protein sequence ID" value="MFL0197366.1"/>
    <property type="molecule type" value="Genomic_DNA"/>
</dbReference>
<sequence>MVLDKNKKLGQDNGKSSFKHMFKKLEEEVDELKCEINEEDKVRMTEEVLDVIQVCIAILFKLFMNGINIEAAIQKHNKKLVDRYWKPRAVIKININRK</sequence>
<feature type="coiled-coil region" evidence="1">
    <location>
        <begin position="15"/>
        <end position="42"/>
    </location>
</feature>
<name>A0ABW8SNJ2_9CLOT</name>
<dbReference type="Proteomes" id="UP001623660">
    <property type="component" value="Unassembled WGS sequence"/>
</dbReference>
<proteinExistence type="predicted"/>
<protein>
    <submittedName>
        <fullName evidence="3">MazG nucleotide pyrophosphohydrolase domain-containing protein</fullName>
    </submittedName>
</protein>
<dbReference type="SUPFAM" id="SSF101386">
    <property type="entry name" value="all-alpha NTP pyrophosphatases"/>
    <property type="match status" value="1"/>
</dbReference>
<dbReference type="RefSeq" id="WP_406793471.1">
    <property type="nucleotide sequence ID" value="NZ_JBJHZX010000029.1"/>
</dbReference>